<dbReference type="InterPro" id="IPR003646">
    <property type="entry name" value="SH3-like_bac-type"/>
</dbReference>
<dbReference type="RefSeq" id="WP_003503878.1">
    <property type="nucleotide sequence ID" value="NZ_BAABZD010000005.1"/>
</dbReference>
<dbReference type="AlphaFoldDB" id="A0AAW5F9K8"/>
<sequence>MNNTDNPGTNSWEKIQSGVRDTERLIGQKKYNMAMIKARQTLEFMVKCLCEKSGVMEGNLIDMIDGLYDDGIISKTTCEHYHKIRTIGNKAIHEEDNSAYNANQAHHLLSQEVYTFANDYNERRRKPAPAASARRRTDESPGRRSSSGGSSSRRRRVQSSGPSFDAGSIIKPLLLIAIIVVLIFIIKMIHPGKEKVPETTAPAVSTEMTEPVPTESESPAEEPTTEAATVKYKVNADTLNVRATPATDGRIVVQLARGAEVEYVRDHDDRWCIIRYNGQDAYVAKEYLTPVTE</sequence>
<dbReference type="Pfam" id="PF13643">
    <property type="entry name" value="DUF4145"/>
    <property type="match status" value="1"/>
</dbReference>
<evidence type="ECO:0000313" key="5">
    <source>
        <dbReference type="Proteomes" id="UP001203136"/>
    </source>
</evidence>
<protein>
    <submittedName>
        <fullName evidence="4">DUF4145 domain-containing protein</fullName>
    </submittedName>
</protein>
<dbReference type="EMBL" id="JAINVB010000001">
    <property type="protein sequence ID" value="MCK0088563.1"/>
    <property type="molecule type" value="Genomic_DNA"/>
</dbReference>
<evidence type="ECO:0000256" key="1">
    <source>
        <dbReference type="SAM" id="MobiDB-lite"/>
    </source>
</evidence>
<feature type="region of interest" description="Disordered" evidence="1">
    <location>
        <begin position="195"/>
        <end position="226"/>
    </location>
</feature>
<feature type="domain" description="SH3b" evidence="3">
    <location>
        <begin position="227"/>
        <end position="292"/>
    </location>
</feature>
<feature type="region of interest" description="Disordered" evidence="1">
    <location>
        <begin position="120"/>
        <end position="163"/>
    </location>
</feature>
<organism evidence="4 5">
    <name type="scientific">Clostridium symbiosum</name>
    <name type="common">Bacteroides symbiosus</name>
    <dbReference type="NCBI Taxonomy" id="1512"/>
    <lineage>
        <taxon>Bacteria</taxon>
        <taxon>Bacillati</taxon>
        <taxon>Bacillota</taxon>
        <taxon>Clostridia</taxon>
        <taxon>Lachnospirales</taxon>
        <taxon>Lachnospiraceae</taxon>
        <taxon>Otoolea</taxon>
    </lineage>
</organism>
<comment type="caution">
    <text evidence="4">The sequence shown here is derived from an EMBL/GenBank/DDBJ whole genome shotgun (WGS) entry which is preliminary data.</text>
</comment>
<evidence type="ECO:0000259" key="3">
    <source>
        <dbReference type="SMART" id="SM00287"/>
    </source>
</evidence>
<proteinExistence type="predicted"/>
<accession>A0AAW5F9K8</accession>
<feature type="transmembrane region" description="Helical" evidence="2">
    <location>
        <begin position="169"/>
        <end position="186"/>
    </location>
</feature>
<gene>
    <name evidence="4" type="ORF">K5I21_22420</name>
</gene>
<dbReference type="Gene3D" id="2.30.30.40">
    <property type="entry name" value="SH3 Domains"/>
    <property type="match status" value="1"/>
</dbReference>
<evidence type="ECO:0000313" key="4">
    <source>
        <dbReference type="EMBL" id="MCK0088563.1"/>
    </source>
</evidence>
<evidence type="ECO:0000256" key="2">
    <source>
        <dbReference type="SAM" id="Phobius"/>
    </source>
</evidence>
<dbReference type="InterPro" id="IPR025285">
    <property type="entry name" value="DUF4145"/>
</dbReference>
<name>A0AAW5F9K8_CLOSY</name>
<keyword evidence="2" id="KW-0472">Membrane</keyword>
<dbReference type="SMART" id="SM00287">
    <property type="entry name" value="SH3b"/>
    <property type="match status" value="1"/>
</dbReference>
<dbReference type="Proteomes" id="UP001203136">
    <property type="component" value="Unassembled WGS sequence"/>
</dbReference>
<dbReference type="Pfam" id="PF08239">
    <property type="entry name" value="SH3_3"/>
    <property type="match status" value="1"/>
</dbReference>
<keyword evidence="2" id="KW-0812">Transmembrane</keyword>
<keyword evidence="2" id="KW-1133">Transmembrane helix</keyword>
<feature type="compositionally biased region" description="Low complexity" evidence="1">
    <location>
        <begin position="204"/>
        <end position="217"/>
    </location>
</feature>
<reference evidence="4" key="1">
    <citation type="journal article" date="2022" name="Cell Host Microbe">
        <title>Colonization of the live biotherapeutic product VE303 and modulation of the microbiota and metabolites in healthy volunteers.</title>
        <authorList>
            <person name="Dsouza M."/>
            <person name="Menon R."/>
            <person name="Crossette E."/>
            <person name="Bhattarai S.K."/>
            <person name="Schneider J."/>
            <person name="Kim Y.G."/>
            <person name="Reddy S."/>
            <person name="Caballero S."/>
            <person name="Felix C."/>
            <person name="Cornacchione L."/>
            <person name="Hendrickson J."/>
            <person name="Watson A.R."/>
            <person name="Minot S.S."/>
            <person name="Greenfield N."/>
            <person name="Schopf L."/>
            <person name="Szabady R."/>
            <person name="Patarroyo J."/>
            <person name="Smith W."/>
            <person name="Harrison P."/>
            <person name="Kuijper E.J."/>
            <person name="Kelly C.P."/>
            <person name="Olle B."/>
            <person name="Bobilev D."/>
            <person name="Silber J.L."/>
            <person name="Bucci V."/>
            <person name="Roberts B."/>
            <person name="Faith J."/>
            <person name="Norman J.M."/>
        </authorList>
    </citation>
    <scope>NUCLEOTIDE SEQUENCE</scope>
    <source>
        <strain evidence="4">VE303-04</strain>
    </source>
</reference>